<accession>A0AA41YPG7</accession>
<proteinExistence type="predicted"/>
<dbReference type="NCBIfam" id="NF033819">
    <property type="entry name" value="IS66_TnpB"/>
    <property type="match status" value="1"/>
</dbReference>
<dbReference type="PANTHER" id="PTHR36455">
    <property type="match status" value="1"/>
</dbReference>
<keyword evidence="2" id="KW-1185">Reference proteome</keyword>
<dbReference type="AlphaFoldDB" id="A0AA41YPG7"/>
<evidence type="ECO:0000313" key="1">
    <source>
        <dbReference type="EMBL" id="MCW3477689.1"/>
    </source>
</evidence>
<reference evidence="1" key="1">
    <citation type="submission" date="2022-09" db="EMBL/GenBank/DDBJ databases">
        <title>Rhodovastum sp. nov. RN2-1 isolated from soil in Seongnam, South Korea.</title>
        <authorList>
            <person name="Le N.T."/>
        </authorList>
    </citation>
    <scope>NUCLEOTIDE SEQUENCE</scope>
    <source>
        <strain evidence="1">RN2-1</strain>
    </source>
</reference>
<name>A0AA41YPG7_9PROT</name>
<sequence length="65" mass="7058">MIAPAPGVRIWVAAGVTDMRRGFDCLASLVQQQLGHDPFGGALFIFRGRRGHLLKILAWDGQGLV</sequence>
<organism evidence="1 2">
    <name type="scientific">Limobrevibacterium gyesilva</name>
    <dbReference type="NCBI Taxonomy" id="2991712"/>
    <lineage>
        <taxon>Bacteria</taxon>
        <taxon>Pseudomonadati</taxon>
        <taxon>Pseudomonadota</taxon>
        <taxon>Alphaproteobacteria</taxon>
        <taxon>Acetobacterales</taxon>
        <taxon>Acetobacteraceae</taxon>
        <taxon>Limobrevibacterium</taxon>
    </lineage>
</organism>
<dbReference type="InterPro" id="IPR008878">
    <property type="entry name" value="Transposase_IS66_Orf2"/>
</dbReference>
<dbReference type="Proteomes" id="UP001165679">
    <property type="component" value="Unassembled WGS sequence"/>
</dbReference>
<dbReference type="Pfam" id="PF05717">
    <property type="entry name" value="TnpB_IS66"/>
    <property type="match status" value="1"/>
</dbReference>
<reference evidence="1" key="2">
    <citation type="submission" date="2022-10" db="EMBL/GenBank/DDBJ databases">
        <authorList>
            <person name="Trinh H.N."/>
        </authorList>
    </citation>
    <scope>NUCLEOTIDE SEQUENCE</scope>
    <source>
        <strain evidence="1">RN2-1</strain>
    </source>
</reference>
<dbReference type="EMBL" id="JAPDNT010000045">
    <property type="protein sequence ID" value="MCW3477689.1"/>
    <property type="molecule type" value="Genomic_DNA"/>
</dbReference>
<protein>
    <submittedName>
        <fullName evidence="1">IS66 family insertion sequence element accessory protein TnpB</fullName>
    </submittedName>
</protein>
<gene>
    <name evidence="1" type="primary">tnpB</name>
    <name evidence="1" type="ORF">OL599_24320</name>
</gene>
<evidence type="ECO:0000313" key="2">
    <source>
        <dbReference type="Proteomes" id="UP001165679"/>
    </source>
</evidence>
<comment type="caution">
    <text evidence="1">The sequence shown here is derived from an EMBL/GenBank/DDBJ whole genome shotgun (WGS) entry which is preliminary data.</text>
</comment>
<dbReference type="PANTHER" id="PTHR36455:SF1">
    <property type="entry name" value="BLR8292 PROTEIN"/>
    <property type="match status" value="1"/>
</dbReference>
<feature type="non-terminal residue" evidence="1">
    <location>
        <position position="65"/>
    </location>
</feature>